<gene>
    <name evidence="5" type="ORF">GCK32_010673</name>
</gene>
<evidence type="ECO:0000256" key="3">
    <source>
        <dbReference type="ARBA" id="ARBA00022898"/>
    </source>
</evidence>
<reference evidence="5 6" key="1">
    <citation type="submission" date="2019-10" db="EMBL/GenBank/DDBJ databases">
        <title>Assembly and Annotation for the nematode Trichostrongylus colubriformis.</title>
        <authorList>
            <person name="Martin J."/>
        </authorList>
    </citation>
    <scope>NUCLEOTIDE SEQUENCE [LARGE SCALE GENOMIC DNA]</scope>
    <source>
        <strain evidence="5">G859</strain>
        <tissue evidence="5">Whole worm</tissue>
    </source>
</reference>
<dbReference type="Gene3D" id="3.40.640.10">
    <property type="entry name" value="Type I PLP-dependent aspartate aminotransferase-like (Major domain)"/>
    <property type="match status" value="1"/>
</dbReference>
<dbReference type="InterPro" id="IPR015421">
    <property type="entry name" value="PyrdxlP-dep_Trfase_major"/>
</dbReference>
<comment type="cofactor">
    <cofactor evidence="1">
        <name>pyridoxal 5'-phosphate</name>
        <dbReference type="ChEBI" id="CHEBI:597326"/>
    </cofactor>
</comment>
<comment type="similarity">
    <text evidence="2">Belongs to the threonine aldolase family.</text>
</comment>
<evidence type="ECO:0000313" key="5">
    <source>
        <dbReference type="EMBL" id="KAK5978032.1"/>
    </source>
</evidence>
<protein>
    <submittedName>
        <fullName evidence="5">Threonine aldolase</fullName>
    </submittedName>
</protein>
<dbReference type="PANTHER" id="PTHR48097">
    <property type="entry name" value="L-THREONINE ALDOLASE-RELATED"/>
    <property type="match status" value="1"/>
</dbReference>
<dbReference type="GO" id="GO:0005829">
    <property type="term" value="C:cytosol"/>
    <property type="evidence" value="ECO:0007669"/>
    <property type="project" value="TreeGrafter"/>
</dbReference>
<dbReference type="EMBL" id="WIXE01009893">
    <property type="protein sequence ID" value="KAK5978032.1"/>
    <property type="molecule type" value="Genomic_DNA"/>
</dbReference>
<feature type="non-terminal residue" evidence="5">
    <location>
        <position position="124"/>
    </location>
</feature>
<accession>A0AAN8IQI7</accession>
<evidence type="ECO:0000259" key="4">
    <source>
        <dbReference type="Pfam" id="PF01212"/>
    </source>
</evidence>
<comment type="caution">
    <text evidence="5">The sequence shown here is derived from an EMBL/GenBank/DDBJ whole genome shotgun (WGS) entry which is preliminary data.</text>
</comment>
<dbReference type="Pfam" id="PF01212">
    <property type="entry name" value="Beta_elim_lyase"/>
    <property type="match status" value="1"/>
</dbReference>
<dbReference type="PANTHER" id="PTHR48097:SF9">
    <property type="entry name" value="L-THREONINE ALDOLASE"/>
    <property type="match status" value="1"/>
</dbReference>
<dbReference type="GO" id="GO:0006545">
    <property type="term" value="P:glycine biosynthetic process"/>
    <property type="evidence" value="ECO:0007669"/>
    <property type="project" value="TreeGrafter"/>
</dbReference>
<name>A0AAN8IQI7_TRICO</name>
<keyword evidence="6" id="KW-1185">Reference proteome</keyword>
<dbReference type="AlphaFoldDB" id="A0AAN8IQI7"/>
<organism evidence="5 6">
    <name type="scientific">Trichostrongylus colubriformis</name>
    <name type="common">Black scour worm</name>
    <dbReference type="NCBI Taxonomy" id="6319"/>
    <lineage>
        <taxon>Eukaryota</taxon>
        <taxon>Metazoa</taxon>
        <taxon>Ecdysozoa</taxon>
        <taxon>Nematoda</taxon>
        <taxon>Chromadorea</taxon>
        <taxon>Rhabditida</taxon>
        <taxon>Rhabditina</taxon>
        <taxon>Rhabditomorpha</taxon>
        <taxon>Strongyloidea</taxon>
        <taxon>Trichostrongylidae</taxon>
        <taxon>Trichostrongylus</taxon>
    </lineage>
</organism>
<dbReference type="Proteomes" id="UP001331761">
    <property type="component" value="Unassembled WGS sequence"/>
</dbReference>
<evidence type="ECO:0000256" key="1">
    <source>
        <dbReference type="ARBA" id="ARBA00001933"/>
    </source>
</evidence>
<keyword evidence="3" id="KW-0663">Pyridoxal phosphate</keyword>
<dbReference type="GO" id="GO:0008732">
    <property type="term" value="F:L-allo-threonine aldolase activity"/>
    <property type="evidence" value="ECO:0007669"/>
    <property type="project" value="TreeGrafter"/>
</dbReference>
<dbReference type="GO" id="GO:0006567">
    <property type="term" value="P:L-threonine catabolic process"/>
    <property type="evidence" value="ECO:0007669"/>
    <property type="project" value="TreeGrafter"/>
</dbReference>
<dbReference type="InterPro" id="IPR015424">
    <property type="entry name" value="PyrdxlP-dep_Trfase"/>
</dbReference>
<sequence>MVSKPPAQYTTTVANSSQYIDMRSDTVTLPSEEMKQAMVNALLGDDVYGEDRTVNELEARCAELFGKEAGLFVVSGTMGNLLAIMAHCQRGDEIIVGKHNHIHRWEQGNYAQLAGVSATTIDVD</sequence>
<evidence type="ECO:0000256" key="2">
    <source>
        <dbReference type="ARBA" id="ARBA00006966"/>
    </source>
</evidence>
<feature type="domain" description="Aromatic amino acid beta-eliminating lyase/threonine aldolase" evidence="4">
    <location>
        <begin position="21"/>
        <end position="123"/>
    </location>
</feature>
<evidence type="ECO:0000313" key="6">
    <source>
        <dbReference type="Proteomes" id="UP001331761"/>
    </source>
</evidence>
<dbReference type="InterPro" id="IPR001597">
    <property type="entry name" value="ArAA_b-elim_lyase/Thr_aldolase"/>
</dbReference>
<proteinExistence type="inferred from homology"/>
<dbReference type="SUPFAM" id="SSF53383">
    <property type="entry name" value="PLP-dependent transferases"/>
    <property type="match status" value="1"/>
</dbReference>